<evidence type="ECO:0000256" key="5">
    <source>
        <dbReference type="ARBA" id="ARBA00023204"/>
    </source>
</evidence>
<evidence type="ECO:0000256" key="7">
    <source>
        <dbReference type="HAMAP-Rule" id="MF_00201"/>
    </source>
</evidence>
<reference evidence="10" key="1">
    <citation type="journal article" date="2019" name="Int. J. Syst. Evol. Microbiol.">
        <title>The Global Catalogue of Microorganisms (GCM) 10K type strain sequencing project: providing services to taxonomists for standard genome sequencing and annotation.</title>
        <authorList>
            <consortium name="The Broad Institute Genomics Platform"/>
            <consortium name="The Broad Institute Genome Sequencing Center for Infectious Disease"/>
            <person name="Wu L."/>
            <person name="Ma J."/>
        </authorList>
    </citation>
    <scope>NUCLEOTIDE SEQUENCE [LARGE SCALE GENOMIC DNA]</scope>
    <source>
        <strain evidence="10">KCTC 52487</strain>
    </source>
</reference>
<dbReference type="SUPFAM" id="SSF57863">
    <property type="entry name" value="ArfGap/RecO-like zinc finger"/>
    <property type="match status" value="1"/>
</dbReference>
<proteinExistence type="inferred from homology"/>
<dbReference type="RefSeq" id="WP_343163567.1">
    <property type="nucleotide sequence ID" value="NZ_JBHRSV010000001.1"/>
</dbReference>
<dbReference type="InterPro" id="IPR003717">
    <property type="entry name" value="RecO"/>
</dbReference>
<dbReference type="HAMAP" id="MF_00201">
    <property type="entry name" value="RecO"/>
    <property type="match status" value="1"/>
</dbReference>
<organism evidence="9 10">
    <name type="scientific">Hyphobacterium vulgare</name>
    <dbReference type="NCBI Taxonomy" id="1736751"/>
    <lineage>
        <taxon>Bacteria</taxon>
        <taxon>Pseudomonadati</taxon>
        <taxon>Pseudomonadota</taxon>
        <taxon>Alphaproteobacteria</taxon>
        <taxon>Maricaulales</taxon>
        <taxon>Maricaulaceae</taxon>
        <taxon>Hyphobacterium</taxon>
    </lineage>
</organism>
<evidence type="ECO:0000256" key="2">
    <source>
        <dbReference type="ARBA" id="ARBA00021310"/>
    </source>
</evidence>
<keyword evidence="5 7" id="KW-0234">DNA repair</keyword>
<evidence type="ECO:0000313" key="10">
    <source>
        <dbReference type="Proteomes" id="UP001595379"/>
    </source>
</evidence>
<dbReference type="EMBL" id="JBHRSV010000001">
    <property type="protein sequence ID" value="MFC2924722.1"/>
    <property type="molecule type" value="Genomic_DNA"/>
</dbReference>
<dbReference type="Gene3D" id="2.40.50.140">
    <property type="entry name" value="Nucleic acid-binding proteins"/>
    <property type="match status" value="1"/>
</dbReference>
<name>A0ABV6ZTG6_9PROT</name>
<keyword evidence="10" id="KW-1185">Reference proteome</keyword>
<evidence type="ECO:0000256" key="1">
    <source>
        <dbReference type="ARBA" id="ARBA00007452"/>
    </source>
</evidence>
<comment type="caution">
    <text evidence="9">The sequence shown here is derived from an EMBL/GenBank/DDBJ whole genome shotgun (WGS) entry which is preliminary data.</text>
</comment>
<keyword evidence="3 7" id="KW-0227">DNA damage</keyword>
<feature type="domain" description="DNA replication/recombination mediator RecO N-terminal" evidence="8">
    <location>
        <begin position="1"/>
        <end position="69"/>
    </location>
</feature>
<keyword evidence="4 7" id="KW-0233">DNA recombination</keyword>
<dbReference type="InterPro" id="IPR042242">
    <property type="entry name" value="RecO_C"/>
</dbReference>
<evidence type="ECO:0000259" key="8">
    <source>
        <dbReference type="Pfam" id="PF11967"/>
    </source>
</evidence>
<gene>
    <name evidence="7 9" type="primary">recO</name>
    <name evidence="9" type="ORF">ACFOOR_01240</name>
</gene>
<sequence length="243" mass="26500">MEWTGDGIVLAVRPHGETSAIVDLLTESQGRHTGLVRGGRSRTARPVLQPGNRVHATWRARLSDHLGNFDVEADRLVAGELMEDRLALAGLNAACTMACLALPEREPHAAVYRAFSILLDSFAKPDIWPALYVRWEAGLLTDLGYGIDLTRCAITGEREGLSHVSPKSGRAVTASAAEPYIDKLLKLPAFLTGSDQEVGEGDVAAGLALTGHFLQRRVLWPHDRDLPEARQRMIDRLAEAGRL</sequence>
<evidence type="ECO:0000256" key="4">
    <source>
        <dbReference type="ARBA" id="ARBA00023172"/>
    </source>
</evidence>
<comment type="similarity">
    <text evidence="1 7">Belongs to the RecO family.</text>
</comment>
<dbReference type="InterPro" id="IPR037278">
    <property type="entry name" value="ARFGAP/RecO"/>
</dbReference>
<dbReference type="InterPro" id="IPR012340">
    <property type="entry name" value="NA-bd_OB-fold"/>
</dbReference>
<dbReference type="PANTHER" id="PTHR33991">
    <property type="entry name" value="DNA REPAIR PROTEIN RECO"/>
    <property type="match status" value="1"/>
</dbReference>
<dbReference type="Pfam" id="PF02565">
    <property type="entry name" value="RecO_C"/>
    <property type="match status" value="1"/>
</dbReference>
<dbReference type="InterPro" id="IPR022572">
    <property type="entry name" value="DNA_rep/recomb_RecO_N"/>
</dbReference>
<protein>
    <recommendedName>
        <fullName evidence="2 7">DNA repair protein RecO</fullName>
    </recommendedName>
    <alternativeName>
        <fullName evidence="6 7">Recombination protein O</fullName>
    </alternativeName>
</protein>
<dbReference type="PANTHER" id="PTHR33991:SF1">
    <property type="entry name" value="DNA REPAIR PROTEIN RECO"/>
    <property type="match status" value="1"/>
</dbReference>
<accession>A0ABV6ZTG6</accession>
<dbReference type="Gene3D" id="1.20.1440.120">
    <property type="entry name" value="Recombination protein O, C-terminal domain"/>
    <property type="match status" value="1"/>
</dbReference>
<evidence type="ECO:0000256" key="6">
    <source>
        <dbReference type="ARBA" id="ARBA00033409"/>
    </source>
</evidence>
<dbReference type="SUPFAM" id="SSF50249">
    <property type="entry name" value="Nucleic acid-binding proteins"/>
    <property type="match status" value="1"/>
</dbReference>
<evidence type="ECO:0000256" key="3">
    <source>
        <dbReference type="ARBA" id="ARBA00022763"/>
    </source>
</evidence>
<comment type="function">
    <text evidence="7">Involved in DNA repair and RecF pathway recombination.</text>
</comment>
<dbReference type="Proteomes" id="UP001595379">
    <property type="component" value="Unassembled WGS sequence"/>
</dbReference>
<dbReference type="Pfam" id="PF11967">
    <property type="entry name" value="RecO_N"/>
    <property type="match status" value="1"/>
</dbReference>
<dbReference type="NCBIfam" id="TIGR00613">
    <property type="entry name" value="reco"/>
    <property type="match status" value="1"/>
</dbReference>
<evidence type="ECO:0000313" key="9">
    <source>
        <dbReference type="EMBL" id="MFC2924722.1"/>
    </source>
</evidence>